<dbReference type="SUPFAM" id="SSF51735">
    <property type="entry name" value="NAD(P)-binding Rossmann-fold domains"/>
    <property type="match status" value="1"/>
</dbReference>
<dbReference type="EMBL" id="CP032418">
    <property type="protein sequence ID" value="AYC29288.1"/>
    <property type="molecule type" value="Genomic_DNA"/>
</dbReference>
<dbReference type="AlphaFoldDB" id="A0A385YUD1"/>
<dbReference type="RefSeq" id="WP_119883028.1">
    <property type="nucleotide sequence ID" value="NZ_CP032418.1"/>
</dbReference>
<keyword evidence="2" id="KW-1185">Reference proteome</keyword>
<dbReference type="GO" id="GO:0051287">
    <property type="term" value="F:NAD binding"/>
    <property type="evidence" value="ECO:0007669"/>
    <property type="project" value="InterPro"/>
</dbReference>
<dbReference type="KEGG" id="paek:D3873_05110"/>
<evidence type="ECO:0000313" key="1">
    <source>
        <dbReference type="EMBL" id="AYC29288.1"/>
    </source>
</evidence>
<evidence type="ECO:0008006" key="3">
    <source>
        <dbReference type="Google" id="ProtNLM"/>
    </source>
</evidence>
<protein>
    <recommendedName>
        <fullName evidence="3">Dipicolinate synthase subunit A</fullName>
    </recommendedName>
</protein>
<organism evidence="1 2">
    <name type="scientific">Paenisporosarcina cavernae</name>
    <dbReference type="NCBI Taxonomy" id="2320858"/>
    <lineage>
        <taxon>Bacteria</taxon>
        <taxon>Bacillati</taxon>
        <taxon>Bacillota</taxon>
        <taxon>Bacilli</taxon>
        <taxon>Bacillales</taxon>
        <taxon>Caryophanaceae</taxon>
        <taxon>Paenisporosarcina</taxon>
    </lineage>
</organism>
<dbReference type="Gene3D" id="3.40.50.720">
    <property type="entry name" value="NAD(P)-binding Rossmann-like Domain"/>
    <property type="match status" value="1"/>
</dbReference>
<sequence length="267" mass="30280">MKWFLLGSDERMVYLQQFLSARFSVLYYPVNGWTNEVNRKIEAFHPTHIMLPISPMDICTDSFSLTGVEQLWMGRESPELSQIAQEYSIPVVRYLEEEEWIWCNANVTSESFLKYFYEEQSEQIEGQSFVVTGFGRVAKCLANLLVKMRAKIVIYARSPYQIAEAKAFGYETISSLEKTDLVNAYLVNTIPSKWITSEISNNLHGVKKIFDLASAPGCVDSNVKVKDEDYVLLAGLPGKMLPVSAGKILFDQIMRYQLAGGEVVHDG</sequence>
<proteinExistence type="predicted"/>
<accession>A0A385YUD1</accession>
<dbReference type="OrthoDB" id="8840764at2"/>
<gene>
    <name evidence="1" type="ORF">D3873_05110</name>
</gene>
<dbReference type="InterPro" id="IPR036291">
    <property type="entry name" value="NAD(P)-bd_dom_sf"/>
</dbReference>
<dbReference type="Proteomes" id="UP000265725">
    <property type="component" value="Chromosome"/>
</dbReference>
<name>A0A385YUD1_9BACL</name>
<reference evidence="2" key="1">
    <citation type="submission" date="2018-09" db="EMBL/GenBank/DDBJ databases">
        <authorList>
            <person name="Zhu H."/>
        </authorList>
    </citation>
    <scope>NUCLEOTIDE SEQUENCE [LARGE SCALE GENOMIC DNA]</scope>
    <source>
        <strain evidence="2">K2R23-3</strain>
    </source>
</reference>
<evidence type="ECO:0000313" key="2">
    <source>
        <dbReference type="Proteomes" id="UP000265725"/>
    </source>
</evidence>